<gene>
    <name evidence="2" type="ORF">BW733_15465</name>
</gene>
<accession>A0A1Q2D165</accession>
<dbReference type="OrthoDB" id="9808302at2"/>
<dbReference type="RefSeq" id="WP_077351815.1">
    <property type="nucleotide sequence ID" value="NZ_CP019607.1"/>
</dbReference>
<protein>
    <submittedName>
        <fullName evidence="2">Uncharacterized protein</fullName>
    </submittedName>
</protein>
<proteinExistence type="predicted"/>
<evidence type="ECO:0000313" key="2">
    <source>
        <dbReference type="EMBL" id="AQP52011.1"/>
    </source>
</evidence>
<dbReference type="AlphaFoldDB" id="A0A1Q2D165"/>
<dbReference type="PROSITE" id="PS51274">
    <property type="entry name" value="GATASE_COBBQ"/>
    <property type="match status" value="1"/>
</dbReference>
<dbReference type="EMBL" id="CP019607">
    <property type="protein sequence ID" value="AQP52011.1"/>
    <property type="molecule type" value="Genomic_DNA"/>
</dbReference>
<dbReference type="Proteomes" id="UP000188235">
    <property type="component" value="Chromosome"/>
</dbReference>
<dbReference type="PANTHER" id="PTHR21343:SF1">
    <property type="entry name" value="COBYRIC ACID SYNTHASE"/>
    <property type="match status" value="1"/>
</dbReference>
<dbReference type="STRING" id="399497.BW733_15465"/>
<evidence type="ECO:0000256" key="1">
    <source>
        <dbReference type="ARBA" id="ARBA00022962"/>
    </source>
</evidence>
<evidence type="ECO:0000313" key="3">
    <source>
        <dbReference type="Proteomes" id="UP000188235"/>
    </source>
</evidence>
<dbReference type="SUPFAM" id="SSF52317">
    <property type="entry name" value="Class I glutamine amidotransferase-like"/>
    <property type="match status" value="1"/>
</dbReference>
<dbReference type="InterPro" id="IPR029062">
    <property type="entry name" value="Class_I_gatase-like"/>
</dbReference>
<organism evidence="2 3">
    <name type="scientific">Tessaracoccus flavescens</name>
    <dbReference type="NCBI Taxonomy" id="399497"/>
    <lineage>
        <taxon>Bacteria</taxon>
        <taxon>Bacillati</taxon>
        <taxon>Actinomycetota</taxon>
        <taxon>Actinomycetes</taxon>
        <taxon>Propionibacteriales</taxon>
        <taxon>Propionibacteriaceae</taxon>
        <taxon>Tessaracoccus</taxon>
    </lineage>
</organism>
<dbReference type="PANTHER" id="PTHR21343">
    <property type="entry name" value="DETHIOBIOTIN SYNTHETASE"/>
    <property type="match status" value="1"/>
</dbReference>
<sequence length="116" mass="12700">MPGGTGTPPRREGRWRGEAVSGYEIHHGRAACGPGDEEFLDGVRVGSVWATMWHGSLESDGFRRAWLREVARQAGRVWSPSDDGVGFAAAREAMIETIADAIERHVEVDELLSLAR</sequence>
<reference evidence="2 3" key="1">
    <citation type="journal article" date="2008" name="Int. J. Syst. Evol. Microbiol.">
        <title>Tessaracoccus flavescens sp. nov., isolated from marine sediment.</title>
        <authorList>
            <person name="Lee D.W."/>
            <person name="Lee S.D."/>
        </authorList>
    </citation>
    <scope>NUCLEOTIDE SEQUENCE [LARGE SCALE GENOMIC DNA]</scope>
    <source>
        <strain evidence="2 3">SST-39T</strain>
    </source>
</reference>
<name>A0A1Q2D165_9ACTN</name>
<keyword evidence="1" id="KW-0315">Glutamine amidotransferase</keyword>
<dbReference type="KEGG" id="tfa:BW733_15465"/>
<keyword evidence="3" id="KW-1185">Reference proteome</keyword>